<accession>A0ACB7X1H6</accession>
<protein>
    <submittedName>
        <fullName evidence="1">Uncharacterized protein</fullName>
    </submittedName>
</protein>
<reference evidence="1 2" key="1">
    <citation type="journal article" date="2021" name="Hortic Res">
        <title>High-quality reference genome and annotation aids understanding of berry development for evergreen blueberry (Vaccinium darrowii).</title>
        <authorList>
            <person name="Yu J."/>
            <person name="Hulse-Kemp A.M."/>
            <person name="Babiker E."/>
            <person name="Staton M."/>
        </authorList>
    </citation>
    <scope>NUCLEOTIDE SEQUENCE [LARGE SCALE GENOMIC DNA]</scope>
    <source>
        <strain evidence="2">cv. NJ 8807/NJ 8810</strain>
        <tissue evidence="1">Young leaf</tissue>
    </source>
</reference>
<gene>
    <name evidence="1" type="ORF">Vadar_016618</name>
</gene>
<keyword evidence="2" id="KW-1185">Reference proteome</keyword>
<comment type="caution">
    <text evidence="1">The sequence shown here is derived from an EMBL/GenBank/DDBJ whole genome shotgun (WGS) entry which is preliminary data.</text>
</comment>
<organism evidence="1 2">
    <name type="scientific">Vaccinium darrowii</name>
    <dbReference type="NCBI Taxonomy" id="229202"/>
    <lineage>
        <taxon>Eukaryota</taxon>
        <taxon>Viridiplantae</taxon>
        <taxon>Streptophyta</taxon>
        <taxon>Embryophyta</taxon>
        <taxon>Tracheophyta</taxon>
        <taxon>Spermatophyta</taxon>
        <taxon>Magnoliopsida</taxon>
        <taxon>eudicotyledons</taxon>
        <taxon>Gunneridae</taxon>
        <taxon>Pentapetalae</taxon>
        <taxon>asterids</taxon>
        <taxon>Ericales</taxon>
        <taxon>Ericaceae</taxon>
        <taxon>Vaccinioideae</taxon>
        <taxon>Vaccinieae</taxon>
        <taxon>Vaccinium</taxon>
    </lineage>
</organism>
<dbReference type="Proteomes" id="UP000828048">
    <property type="component" value="Chromosome 2"/>
</dbReference>
<evidence type="ECO:0000313" key="2">
    <source>
        <dbReference type="Proteomes" id="UP000828048"/>
    </source>
</evidence>
<name>A0ACB7X1H6_9ERIC</name>
<proteinExistence type="predicted"/>
<evidence type="ECO:0000313" key="1">
    <source>
        <dbReference type="EMBL" id="KAH7834493.1"/>
    </source>
</evidence>
<dbReference type="EMBL" id="CM037152">
    <property type="protein sequence ID" value="KAH7834493.1"/>
    <property type="molecule type" value="Genomic_DNA"/>
</dbReference>
<sequence>MRALSAFFLLSLLFLFSSSCDARKDPADYWKSIMKGEPMPEKIQRLVFHQDPSSLSKEKIKKWCSSSAIINMEHFRKDFDTSPNLIIYHSGAEPRN</sequence>